<dbReference type="EMBL" id="CP080590">
    <property type="protein sequence ID" value="QYO78323.1"/>
    <property type="molecule type" value="Genomic_DNA"/>
</dbReference>
<dbReference type="InterPro" id="IPR010499">
    <property type="entry name" value="AraC_E-bd"/>
</dbReference>
<dbReference type="Gene3D" id="3.20.80.10">
    <property type="entry name" value="Regulatory factor, effector binding domain"/>
    <property type="match status" value="1"/>
</dbReference>
<feature type="domain" description="AraC effector-binding" evidence="1">
    <location>
        <begin position="1"/>
        <end position="154"/>
    </location>
</feature>
<dbReference type="SMART" id="SM00871">
    <property type="entry name" value="AraC_E_bind"/>
    <property type="match status" value="1"/>
</dbReference>
<dbReference type="Proteomes" id="UP000825799">
    <property type="component" value="Chromosome"/>
</dbReference>
<proteinExistence type="predicted"/>
<dbReference type="SUPFAM" id="SSF55136">
    <property type="entry name" value="Probable bacterial effector-binding domain"/>
    <property type="match status" value="1"/>
</dbReference>
<organism evidence="2 3">
    <name type="scientific">Devosia salina</name>
    <dbReference type="NCBI Taxonomy" id="2860336"/>
    <lineage>
        <taxon>Bacteria</taxon>
        <taxon>Pseudomonadati</taxon>
        <taxon>Pseudomonadota</taxon>
        <taxon>Alphaproteobacteria</taxon>
        <taxon>Hyphomicrobiales</taxon>
        <taxon>Devosiaceae</taxon>
        <taxon>Devosia</taxon>
    </lineage>
</organism>
<evidence type="ECO:0000259" key="1">
    <source>
        <dbReference type="SMART" id="SM00871"/>
    </source>
</evidence>
<dbReference type="InterPro" id="IPR011256">
    <property type="entry name" value="Reg_factor_effector_dom_sf"/>
</dbReference>
<reference evidence="2 3" key="1">
    <citation type="submission" date="2021-08" db="EMBL/GenBank/DDBJ databases">
        <title>Devosia salina sp. nov., isolated from the South China Sea sediment.</title>
        <authorList>
            <person name="Zhou Z."/>
        </authorList>
    </citation>
    <scope>NUCLEOTIDE SEQUENCE [LARGE SCALE GENOMIC DNA]</scope>
    <source>
        <strain evidence="2 3">SCS-3</strain>
    </source>
</reference>
<evidence type="ECO:0000313" key="3">
    <source>
        <dbReference type="Proteomes" id="UP000825799"/>
    </source>
</evidence>
<evidence type="ECO:0000313" key="2">
    <source>
        <dbReference type="EMBL" id="QYO78323.1"/>
    </source>
</evidence>
<keyword evidence="3" id="KW-1185">Reference proteome</keyword>
<accession>A0ABX8WHH1</accession>
<sequence length="166" mass="17750">MTITRAHAVSHPMIYVTTRISMDPAEISAKVGKAFDILQGFLVQNHITAVGAPLAIYRDWNGKTMAMDVGFPVTAVDVSKATGEVLAGKSPEGPAARAVHKGSYASLRDTYGSMEADIRKAGWKSTGTTWEVYVKGPGMAEEADYETVIYMQLDAADLELPGAVAQ</sequence>
<dbReference type="RefSeq" id="WP_220306802.1">
    <property type="nucleotide sequence ID" value="NZ_CP080590.1"/>
</dbReference>
<protein>
    <submittedName>
        <fullName evidence="2">GyrI-like domain-containing protein</fullName>
    </submittedName>
</protein>
<name>A0ABX8WHH1_9HYPH</name>
<gene>
    <name evidence="2" type="ORF">K1X15_07175</name>
</gene>